<dbReference type="PANTHER" id="PTHR45033:SF2">
    <property type="entry name" value="ZINC-TYPE ALCOHOL DEHYDROGENASE-LIKE PROTEIN C1773.06C"/>
    <property type="match status" value="1"/>
</dbReference>
<sequence>MSHPTTSKVWIVSNNHEGFAALKQGTKEVPKPDPREVLVKMHAASLNFRDLSIPQGLYPFPLNLPVVAASDGAGEVIAVGEKVTEFKVGDKVSSLFHQGHQYGPLDPRSIRSGLGGAIDGVLTQYRTFPETGLVLAPSHLNYEEAATLPCAALTAWNALHGVTRLKAGDSVLVQGTGGVSVFALQFAKAAGAFVIATTSSEEKAARLKALGADVVLNYKITPNWGEIARQKSPRGEGVDIVVEVAGEATLPQSYQAVKIEGTIALIGFVGGAGKNESALEPLSRVCTVRGIYVGSRAQMIDMNRCIEAHRIKPVVDETIFGFDKVPEAYQFQKDQKHFGKVVVRIN</sequence>
<dbReference type="OMA" id="EAYQYLS"/>
<keyword evidence="3" id="KW-1185">Reference proteome</keyword>
<dbReference type="InterPro" id="IPR020843">
    <property type="entry name" value="ER"/>
</dbReference>
<dbReference type="CDD" id="cd08276">
    <property type="entry name" value="MDR7"/>
    <property type="match status" value="1"/>
</dbReference>
<dbReference type="InterPro" id="IPR013154">
    <property type="entry name" value="ADH-like_N"/>
</dbReference>
<dbReference type="InterPro" id="IPR013149">
    <property type="entry name" value="ADH-like_C"/>
</dbReference>
<protein>
    <submittedName>
        <fullName evidence="2">Similar to Zinc-type alcohol dehydrogenase-like protein C1773.06c acc. no. O94564</fullName>
    </submittedName>
</protein>
<dbReference type="InterPro" id="IPR011032">
    <property type="entry name" value="GroES-like_sf"/>
</dbReference>
<dbReference type="Pfam" id="PF00107">
    <property type="entry name" value="ADH_zinc_N"/>
    <property type="match status" value="1"/>
</dbReference>
<dbReference type="SMART" id="SM00829">
    <property type="entry name" value="PKS_ER"/>
    <property type="match status" value="1"/>
</dbReference>
<dbReference type="Pfam" id="PF08240">
    <property type="entry name" value="ADH_N"/>
    <property type="match status" value="1"/>
</dbReference>
<dbReference type="AlphaFoldDB" id="U4LK02"/>
<dbReference type="SUPFAM" id="SSF51735">
    <property type="entry name" value="NAD(P)-binding Rossmann-fold domains"/>
    <property type="match status" value="1"/>
</dbReference>
<dbReference type="eggNOG" id="KOG1198">
    <property type="taxonomic scope" value="Eukaryota"/>
</dbReference>
<dbReference type="SUPFAM" id="SSF50129">
    <property type="entry name" value="GroES-like"/>
    <property type="match status" value="1"/>
</dbReference>
<dbReference type="Proteomes" id="UP000018144">
    <property type="component" value="Unassembled WGS sequence"/>
</dbReference>
<evidence type="ECO:0000313" key="3">
    <source>
        <dbReference type="Proteomes" id="UP000018144"/>
    </source>
</evidence>
<organism evidence="2 3">
    <name type="scientific">Pyronema omphalodes (strain CBS 100304)</name>
    <name type="common">Pyronema confluens</name>
    <dbReference type="NCBI Taxonomy" id="1076935"/>
    <lineage>
        <taxon>Eukaryota</taxon>
        <taxon>Fungi</taxon>
        <taxon>Dikarya</taxon>
        <taxon>Ascomycota</taxon>
        <taxon>Pezizomycotina</taxon>
        <taxon>Pezizomycetes</taxon>
        <taxon>Pezizales</taxon>
        <taxon>Pyronemataceae</taxon>
        <taxon>Pyronema</taxon>
    </lineage>
</organism>
<dbReference type="OrthoDB" id="9930022at2759"/>
<name>U4LK02_PYROM</name>
<dbReference type="InterPro" id="IPR036291">
    <property type="entry name" value="NAD(P)-bd_dom_sf"/>
</dbReference>
<proteinExistence type="predicted"/>
<dbReference type="EMBL" id="HF935761">
    <property type="protein sequence ID" value="CCX13026.1"/>
    <property type="molecule type" value="Genomic_DNA"/>
</dbReference>
<dbReference type="PANTHER" id="PTHR45033">
    <property type="match status" value="1"/>
</dbReference>
<dbReference type="InterPro" id="IPR052711">
    <property type="entry name" value="Zinc_ADH-like"/>
</dbReference>
<accession>U4LK02</accession>
<dbReference type="GO" id="GO:0016491">
    <property type="term" value="F:oxidoreductase activity"/>
    <property type="evidence" value="ECO:0007669"/>
    <property type="project" value="InterPro"/>
</dbReference>
<dbReference type="Gene3D" id="3.40.50.720">
    <property type="entry name" value="NAD(P)-binding Rossmann-like Domain"/>
    <property type="match status" value="1"/>
</dbReference>
<evidence type="ECO:0000259" key="1">
    <source>
        <dbReference type="SMART" id="SM00829"/>
    </source>
</evidence>
<dbReference type="Gene3D" id="3.90.180.10">
    <property type="entry name" value="Medium-chain alcohol dehydrogenases, catalytic domain"/>
    <property type="match status" value="1"/>
</dbReference>
<feature type="domain" description="Enoyl reductase (ER)" evidence="1">
    <location>
        <begin position="14"/>
        <end position="343"/>
    </location>
</feature>
<reference evidence="2 3" key="1">
    <citation type="journal article" date="2013" name="PLoS Genet.">
        <title>The genome and development-dependent transcriptomes of Pyronema confluens: a window into fungal evolution.</title>
        <authorList>
            <person name="Traeger S."/>
            <person name="Altegoer F."/>
            <person name="Freitag M."/>
            <person name="Gabaldon T."/>
            <person name="Kempken F."/>
            <person name="Kumar A."/>
            <person name="Marcet-Houben M."/>
            <person name="Poggeler S."/>
            <person name="Stajich J.E."/>
            <person name="Nowrousian M."/>
        </authorList>
    </citation>
    <scope>NUCLEOTIDE SEQUENCE [LARGE SCALE GENOMIC DNA]</scope>
    <source>
        <strain evidence="3">CBS 100304</strain>
        <tissue evidence="2">Vegetative mycelium</tissue>
    </source>
</reference>
<gene>
    <name evidence="2" type="ORF">PCON_12619</name>
</gene>
<dbReference type="STRING" id="1076935.U4LK02"/>
<evidence type="ECO:0000313" key="2">
    <source>
        <dbReference type="EMBL" id="CCX13026.1"/>
    </source>
</evidence>